<protein>
    <submittedName>
        <fullName evidence="1">Uncharacterized protein</fullName>
    </submittedName>
</protein>
<gene>
    <name evidence="1" type="ORF">GWP43_13570</name>
</gene>
<name>A0A6P1Y4K4_9SPIR</name>
<dbReference type="RefSeq" id="WP_162664593.1">
    <property type="nucleotide sequence ID" value="NZ_CP048020.1"/>
</dbReference>
<accession>A0A6P1Y4K4</accession>
<reference evidence="1 2" key="1">
    <citation type="submission" date="2020-01" db="EMBL/GenBank/DDBJ databases">
        <title>Complete genome sequence of a human oral phylogroup 1 Treponema sp. strain ATCC 700766, originally isolated from periodontitis dental plaque.</title>
        <authorList>
            <person name="Chan Y."/>
            <person name="Huo Y.-B."/>
            <person name="Yu X.-L."/>
            <person name="Zeng H."/>
            <person name="Leung W.-K."/>
            <person name="Watt R.M."/>
        </authorList>
    </citation>
    <scope>NUCLEOTIDE SEQUENCE [LARGE SCALE GENOMIC DNA]</scope>
    <source>
        <strain evidence="1 2">OMZ 804</strain>
    </source>
</reference>
<organism evidence="1 2">
    <name type="scientific">Treponema vincentii</name>
    <dbReference type="NCBI Taxonomy" id="69710"/>
    <lineage>
        <taxon>Bacteria</taxon>
        <taxon>Pseudomonadati</taxon>
        <taxon>Spirochaetota</taxon>
        <taxon>Spirochaetia</taxon>
        <taxon>Spirochaetales</taxon>
        <taxon>Treponemataceae</taxon>
        <taxon>Treponema</taxon>
    </lineage>
</organism>
<proteinExistence type="predicted"/>
<dbReference type="EMBL" id="CP048020">
    <property type="protein sequence ID" value="QHX44319.1"/>
    <property type="molecule type" value="Genomic_DNA"/>
</dbReference>
<dbReference type="KEGG" id="trz:GWP43_13570"/>
<dbReference type="Proteomes" id="UP000464374">
    <property type="component" value="Chromosome"/>
</dbReference>
<sequence>MEDSTTKKVYLAIKGDAVIHHTDLSAMESMDGISQPDMTITEEEFYAADGLVRLIDGRIFLGKTDAEKTGEEAIEKIRVLKKNLAETDYIAAKIAEGGATTKEYADKIAQRAAWRKEISELESAL</sequence>
<evidence type="ECO:0000313" key="2">
    <source>
        <dbReference type="Proteomes" id="UP000464374"/>
    </source>
</evidence>
<dbReference type="AlphaFoldDB" id="A0A6P1Y4K4"/>
<evidence type="ECO:0000313" key="1">
    <source>
        <dbReference type="EMBL" id="QHX44319.1"/>
    </source>
</evidence>